<dbReference type="RefSeq" id="WP_090399692.1">
    <property type="nucleotide sequence ID" value="NZ_FNEN01000020.1"/>
</dbReference>
<proteinExistence type="predicted"/>
<gene>
    <name evidence="1" type="ORF">SAMN04488123_12043</name>
</gene>
<evidence type="ECO:0000313" key="2">
    <source>
        <dbReference type="Proteomes" id="UP000198853"/>
    </source>
</evidence>
<dbReference type="AlphaFoldDB" id="A0A1G8RTR1"/>
<protein>
    <submittedName>
        <fullName evidence="1">Uncharacterized protein</fullName>
    </submittedName>
</protein>
<dbReference type="EMBL" id="FNEN01000020">
    <property type="protein sequence ID" value="SDJ20381.1"/>
    <property type="molecule type" value="Genomic_DNA"/>
</dbReference>
<sequence>MQLKKGQFYHEVGNLQSTVCYLGKAQHMDTGNDMAILRSFKDPKTFVMDKTDFECRIDNGDFVYVPMERDG</sequence>
<name>A0A1G8RTR1_9BACI</name>
<keyword evidence="2" id="KW-1185">Reference proteome</keyword>
<evidence type="ECO:0000313" key="1">
    <source>
        <dbReference type="EMBL" id="SDJ20381.1"/>
    </source>
</evidence>
<dbReference type="Proteomes" id="UP000198853">
    <property type="component" value="Unassembled WGS sequence"/>
</dbReference>
<reference evidence="1 2" key="1">
    <citation type="submission" date="2016-10" db="EMBL/GenBank/DDBJ databases">
        <authorList>
            <person name="de Groot N.N."/>
        </authorList>
    </citation>
    <scope>NUCLEOTIDE SEQUENCE [LARGE SCALE GENOMIC DNA]</scope>
    <source>
        <strain evidence="1 2">DSM 21771</strain>
    </source>
</reference>
<accession>A0A1G8RTR1</accession>
<organism evidence="1 2">
    <name type="scientific">Natribacillus halophilus</name>
    <dbReference type="NCBI Taxonomy" id="549003"/>
    <lineage>
        <taxon>Bacteria</taxon>
        <taxon>Bacillati</taxon>
        <taxon>Bacillota</taxon>
        <taxon>Bacilli</taxon>
        <taxon>Bacillales</taxon>
        <taxon>Bacillaceae</taxon>
        <taxon>Natribacillus</taxon>
    </lineage>
</organism>